<feature type="signal peptide" evidence="3">
    <location>
        <begin position="1"/>
        <end position="16"/>
    </location>
</feature>
<gene>
    <name evidence="5" type="ORF">RSOLAG1IB_00618</name>
</gene>
<evidence type="ECO:0000256" key="3">
    <source>
        <dbReference type="SAM" id="SignalP"/>
    </source>
</evidence>
<protein>
    <submittedName>
        <fullName evidence="5">Tyrosinase</fullName>
    </submittedName>
</protein>
<dbReference type="OrthoDB" id="6132182at2759"/>
<dbReference type="EMBL" id="LN679100">
    <property type="protein sequence ID" value="CEL52081.1"/>
    <property type="molecule type" value="Genomic_DNA"/>
</dbReference>
<organism evidence="5 6">
    <name type="scientific">Thanatephorus cucumeris (strain AG1-IB / isolate 7/3/14)</name>
    <name type="common">Lettuce bottom rot fungus</name>
    <name type="synonym">Rhizoctonia solani</name>
    <dbReference type="NCBI Taxonomy" id="1108050"/>
    <lineage>
        <taxon>Eukaryota</taxon>
        <taxon>Fungi</taxon>
        <taxon>Dikarya</taxon>
        <taxon>Basidiomycota</taxon>
        <taxon>Agaricomycotina</taxon>
        <taxon>Agaricomycetes</taxon>
        <taxon>Cantharellales</taxon>
        <taxon>Ceratobasidiaceae</taxon>
        <taxon>Rhizoctonia</taxon>
        <taxon>Rhizoctonia solani AG-1</taxon>
    </lineage>
</organism>
<feature type="domain" description="Tyrosinase copper-binding" evidence="4">
    <location>
        <begin position="239"/>
        <end position="250"/>
    </location>
</feature>
<feature type="chain" id="PRO_5002113562" evidence="3">
    <location>
        <begin position="17"/>
        <end position="321"/>
    </location>
</feature>
<dbReference type="SUPFAM" id="SSF48056">
    <property type="entry name" value="Di-copper centre-containing domain"/>
    <property type="match status" value="1"/>
</dbReference>
<dbReference type="STRING" id="1108050.A0A0B7F229"/>
<name>A0A0B7F229_THACB</name>
<evidence type="ECO:0000259" key="4">
    <source>
        <dbReference type="PROSITE" id="PS00498"/>
    </source>
</evidence>
<dbReference type="PANTHER" id="PTHR11474">
    <property type="entry name" value="TYROSINASE FAMILY MEMBER"/>
    <property type="match status" value="1"/>
</dbReference>
<keyword evidence="1" id="KW-0479">Metal-binding</keyword>
<keyword evidence="3" id="KW-0732">Signal</keyword>
<dbReference type="GO" id="GO:0046872">
    <property type="term" value="F:metal ion binding"/>
    <property type="evidence" value="ECO:0007669"/>
    <property type="project" value="UniProtKB-KW"/>
</dbReference>
<dbReference type="AlphaFoldDB" id="A0A0B7F229"/>
<evidence type="ECO:0000313" key="6">
    <source>
        <dbReference type="Proteomes" id="UP000059188"/>
    </source>
</evidence>
<proteinExistence type="predicted"/>
<dbReference type="Gene3D" id="1.10.1280.10">
    <property type="entry name" value="Di-copper center containing domain from catechol oxidase"/>
    <property type="match status" value="1"/>
</dbReference>
<evidence type="ECO:0000313" key="5">
    <source>
        <dbReference type="EMBL" id="CEL52081.1"/>
    </source>
</evidence>
<dbReference type="GO" id="GO:0016491">
    <property type="term" value="F:oxidoreductase activity"/>
    <property type="evidence" value="ECO:0007669"/>
    <property type="project" value="InterPro"/>
</dbReference>
<dbReference type="InterPro" id="IPR002227">
    <property type="entry name" value="Tyrosinase_Cu-bd"/>
</dbReference>
<evidence type="ECO:0000256" key="2">
    <source>
        <dbReference type="ARBA" id="ARBA00023008"/>
    </source>
</evidence>
<sequence>MKFLAVLLPLTAVVLAIPSKRGECTNPEVRVEWRSLTQDQRDSYHSATKCLQNKPSGVEGQSLYDRFAQNHVDMFGGIHYVAAFLAWHRYYSHAHFRSLKDCGYTGPAVYWDWTKDVNSMASSEIFDPKKGFGGTGKATRSGSNTYNCIQDGPYSSKSNFTLTWPEKRCLQRNFNMQSASSSWWRPATGPSTRHSQTQINSVNQNKRFTDFWPALEEGPHDSVHNEINSDMAASFSPADPLFFLHHNNVDRLWARWQGRDASRLNDYSGNTVQGQSQTDRSRYPLATLDDTIDVGIQGFLPVKVRDLMDTQGPTLCYKYDN</sequence>
<dbReference type="Proteomes" id="UP000059188">
    <property type="component" value="Unassembled WGS sequence"/>
</dbReference>
<dbReference type="InterPro" id="IPR008922">
    <property type="entry name" value="Di-copper_centre_dom_sf"/>
</dbReference>
<dbReference type="Pfam" id="PF00264">
    <property type="entry name" value="Tyrosinase"/>
    <property type="match status" value="1"/>
</dbReference>
<evidence type="ECO:0000256" key="1">
    <source>
        <dbReference type="ARBA" id="ARBA00022723"/>
    </source>
</evidence>
<keyword evidence="6" id="KW-1185">Reference proteome</keyword>
<dbReference type="InterPro" id="IPR050316">
    <property type="entry name" value="Tyrosinase/Hemocyanin"/>
</dbReference>
<dbReference type="PANTHER" id="PTHR11474:SF126">
    <property type="entry name" value="TYROSINASE-LIKE PROTEIN TYR-1-RELATED"/>
    <property type="match status" value="1"/>
</dbReference>
<accession>A0A0B7F229</accession>
<reference evidence="5 6" key="1">
    <citation type="submission" date="2014-11" db="EMBL/GenBank/DDBJ databases">
        <authorList>
            <person name="Wibberg Daniel"/>
        </authorList>
    </citation>
    <scope>NUCLEOTIDE SEQUENCE [LARGE SCALE GENOMIC DNA]</scope>
    <source>
        <strain evidence="5">Rhizoctonia solani AG1-IB 7/3/14</strain>
    </source>
</reference>
<dbReference type="PRINTS" id="PR00092">
    <property type="entry name" value="TYROSINASE"/>
</dbReference>
<dbReference type="PROSITE" id="PS00498">
    <property type="entry name" value="TYROSINASE_2"/>
    <property type="match status" value="1"/>
</dbReference>
<keyword evidence="2" id="KW-0186">Copper</keyword>